<evidence type="ECO:0000256" key="1">
    <source>
        <dbReference type="SAM" id="MobiDB-lite"/>
    </source>
</evidence>
<protein>
    <submittedName>
        <fullName evidence="2">Uncharacterized protein</fullName>
    </submittedName>
</protein>
<evidence type="ECO:0000313" key="3">
    <source>
        <dbReference type="Proteomes" id="UP001500603"/>
    </source>
</evidence>
<dbReference type="Proteomes" id="UP001500603">
    <property type="component" value="Unassembled WGS sequence"/>
</dbReference>
<comment type="caution">
    <text evidence="2">The sequence shown here is derived from an EMBL/GenBank/DDBJ whole genome shotgun (WGS) entry which is preliminary data.</text>
</comment>
<feature type="region of interest" description="Disordered" evidence="1">
    <location>
        <begin position="47"/>
        <end position="66"/>
    </location>
</feature>
<name>A0ABP9JZW5_9NOCA</name>
<keyword evidence="3" id="KW-1185">Reference proteome</keyword>
<accession>A0ABP9JZW5</accession>
<proteinExistence type="predicted"/>
<sequence length="82" mass="8992">MAETINLFISEPFQEVADKSTTGTDWLPLVDKSARWHPDRTVPCTDKCTPATNGGTEESKRRGQNVADLSCRTGDKAGCLHK</sequence>
<dbReference type="EMBL" id="BAABJM010000001">
    <property type="protein sequence ID" value="GAA5046524.1"/>
    <property type="molecule type" value="Genomic_DNA"/>
</dbReference>
<organism evidence="2 3">
    <name type="scientific">Nocardia callitridis</name>
    <dbReference type="NCBI Taxonomy" id="648753"/>
    <lineage>
        <taxon>Bacteria</taxon>
        <taxon>Bacillati</taxon>
        <taxon>Actinomycetota</taxon>
        <taxon>Actinomycetes</taxon>
        <taxon>Mycobacteriales</taxon>
        <taxon>Nocardiaceae</taxon>
        <taxon>Nocardia</taxon>
    </lineage>
</organism>
<gene>
    <name evidence="2" type="ORF">GCM10023318_12040</name>
</gene>
<evidence type="ECO:0000313" key="2">
    <source>
        <dbReference type="EMBL" id="GAA5046524.1"/>
    </source>
</evidence>
<reference evidence="3" key="1">
    <citation type="journal article" date="2019" name="Int. J. Syst. Evol. Microbiol.">
        <title>The Global Catalogue of Microorganisms (GCM) 10K type strain sequencing project: providing services to taxonomists for standard genome sequencing and annotation.</title>
        <authorList>
            <consortium name="The Broad Institute Genomics Platform"/>
            <consortium name="The Broad Institute Genome Sequencing Center for Infectious Disease"/>
            <person name="Wu L."/>
            <person name="Ma J."/>
        </authorList>
    </citation>
    <scope>NUCLEOTIDE SEQUENCE [LARGE SCALE GENOMIC DNA]</scope>
    <source>
        <strain evidence="3">JCM 18298</strain>
    </source>
</reference>